<evidence type="ECO:0000256" key="9">
    <source>
        <dbReference type="HAMAP-Rule" id="MF_00090"/>
    </source>
</evidence>
<dbReference type="OrthoDB" id="33618at2157"/>
<dbReference type="HAMAP" id="MF_00090">
    <property type="entry name" value="PIMT"/>
    <property type="match status" value="1"/>
</dbReference>
<evidence type="ECO:0000313" key="10">
    <source>
        <dbReference type="EMBL" id="AEH06565.1"/>
    </source>
</evidence>
<dbReference type="Pfam" id="PF01135">
    <property type="entry name" value="PCMT"/>
    <property type="match status" value="1"/>
</dbReference>
<name>F8ALL7_METOI</name>
<dbReference type="AlphaFoldDB" id="F8ALL7"/>
<evidence type="ECO:0000256" key="8">
    <source>
        <dbReference type="ARBA" id="ARBA00029295"/>
    </source>
</evidence>
<comment type="subcellular location">
    <subcellularLocation>
        <location evidence="1 9">Cytoplasm</location>
    </subcellularLocation>
</comment>
<dbReference type="PROSITE" id="PS01279">
    <property type="entry name" value="PCMT"/>
    <property type="match status" value="1"/>
</dbReference>
<keyword evidence="3 9" id="KW-0963">Cytoplasm</keyword>
<sequence length="211" mass="23196">MIIKEMIPIVERLEREGYIKDKKVAEALLKVPRDKFVPEELRDYAYIDTPLSIGYGQTISAIHMVAMMCGALDLKEGHRVLEVGTGSGYHAAVVAEIVGKNGQVITIERIPKLAERAENVLRELGYDNVIVICGDGTLGYEPLAPYDRIYITAAGPDIPKPLIEQLKDGGKLVAPVGQYFQNLILLEKKGNKLIKKNLGEVAFVPLIGKEG</sequence>
<dbReference type="NCBIfam" id="TIGR00080">
    <property type="entry name" value="pimt"/>
    <property type="match status" value="1"/>
</dbReference>
<reference evidence="10" key="1">
    <citation type="submission" date="2011-05" db="EMBL/GenBank/DDBJ databases">
        <title>Complete sequence of chromosome of Methanothermococcus okinawensis IH1.</title>
        <authorList>
            <consortium name="US DOE Joint Genome Institute"/>
            <person name="Lucas S."/>
            <person name="Han J."/>
            <person name="Lapidus A."/>
            <person name="Cheng J.-F."/>
            <person name="Goodwin L."/>
            <person name="Pitluck S."/>
            <person name="Peters L."/>
            <person name="Mikhailova N."/>
            <person name="Held B."/>
            <person name="Han C."/>
            <person name="Tapia R."/>
            <person name="Land M."/>
            <person name="Hauser L."/>
            <person name="Kyrpides N."/>
            <person name="Ivanova N."/>
            <person name="Pagani I."/>
            <person name="Sieprawska-Lupa M."/>
            <person name="Takai K."/>
            <person name="Miyazaki J."/>
            <person name="Whitman W."/>
            <person name="Woyke T."/>
        </authorList>
    </citation>
    <scope>NUCLEOTIDE SEQUENCE [LARGE SCALE GENOMIC DNA]</scope>
    <source>
        <strain evidence="10">IH1</strain>
    </source>
</reference>
<evidence type="ECO:0000256" key="6">
    <source>
        <dbReference type="ARBA" id="ARBA00022691"/>
    </source>
</evidence>
<dbReference type="FunFam" id="3.40.50.150:FF:000010">
    <property type="entry name" value="Protein-L-isoaspartate O-methyltransferase"/>
    <property type="match status" value="1"/>
</dbReference>
<dbReference type="PANTHER" id="PTHR11579:SF0">
    <property type="entry name" value="PROTEIN-L-ISOASPARTATE(D-ASPARTATE) O-METHYLTRANSFERASE"/>
    <property type="match status" value="1"/>
</dbReference>
<evidence type="ECO:0000256" key="7">
    <source>
        <dbReference type="ARBA" id="ARBA00025330"/>
    </source>
</evidence>
<keyword evidence="5 9" id="KW-0808">Transferase</keyword>
<feature type="active site" evidence="9">
    <location>
        <position position="60"/>
    </location>
</feature>
<evidence type="ECO:0000256" key="1">
    <source>
        <dbReference type="ARBA" id="ARBA00004496"/>
    </source>
</evidence>
<dbReference type="InterPro" id="IPR029063">
    <property type="entry name" value="SAM-dependent_MTases_sf"/>
</dbReference>
<organism evidence="10 11">
    <name type="scientific">Methanothermococcus okinawensis (strain DSM 14208 / JCM 11175 / IH1)</name>
    <dbReference type="NCBI Taxonomy" id="647113"/>
    <lineage>
        <taxon>Archaea</taxon>
        <taxon>Methanobacteriati</taxon>
        <taxon>Methanobacteriota</taxon>
        <taxon>Methanomada group</taxon>
        <taxon>Methanococci</taxon>
        <taxon>Methanococcales</taxon>
        <taxon>Methanococcaceae</taxon>
        <taxon>Methanothermococcus</taxon>
    </lineage>
</organism>
<proteinExistence type="inferred from homology"/>
<dbReference type="HOGENOM" id="CLU_055432_2_0_2"/>
<evidence type="ECO:0000256" key="5">
    <source>
        <dbReference type="ARBA" id="ARBA00022679"/>
    </source>
</evidence>
<protein>
    <recommendedName>
        <fullName evidence="9">Protein-L-isoaspartate O-methyltransferase</fullName>
        <ecNumber evidence="9">2.1.1.77</ecNumber>
    </recommendedName>
    <alternativeName>
        <fullName evidence="9">L-isoaspartyl protein carboxyl methyltransferase</fullName>
    </alternativeName>
    <alternativeName>
        <fullName evidence="9">Protein L-isoaspartyl methyltransferase</fullName>
    </alternativeName>
    <alternativeName>
        <fullName evidence="9">Protein-beta-aspartate methyltransferase</fullName>
        <shortName evidence="9">PIMT</shortName>
    </alternativeName>
</protein>
<keyword evidence="4 9" id="KW-0489">Methyltransferase</keyword>
<dbReference type="InterPro" id="IPR000682">
    <property type="entry name" value="PCMT"/>
</dbReference>
<evidence type="ECO:0000256" key="4">
    <source>
        <dbReference type="ARBA" id="ARBA00022603"/>
    </source>
</evidence>
<evidence type="ECO:0000313" key="11">
    <source>
        <dbReference type="Proteomes" id="UP000009296"/>
    </source>
</evidence>
<evidence type="ECO:0000256" key="2">
    <source>
        <dbReference type="ARBA" id="ARBA00005369"/>
    </source>
</evidence>
<dbReference type="GeneID" id="10772721"/>
<dbReference type="NCBIfam" id="NF010549">
    <property type="entry name" value="PRK13942.1"/>
    <property type="match status" value="1"/>
</dbReference>
<dbReference type="KEGG" id="mok:Metok_0585"/>
<dbReference type="GO" id="GO:0030091">
    <property type="term" value="P:protein repair"/>
    <property type="evidence" value="ECO:0007669"/>
    <property type="project" value="UniProtKB-UniRule"/>
</dbReference>
<dbReference type="eggNOG" id="arCOG00976">
    <property type="taxonomic scope" value="Archaea"/>
</dbReference>
<dbReference type="Proteomes" id="UP000009296">
    <property type="component" value="Chromosome"/>
</dbReference>
<dbReference type="RefSeq" id="WP_013866751.1">
    <property type="nucleotide sequence ID" value="NC_015636.1"/>
</dbReference>
<dbReference type="SUPFAM" id="SSF53335">
    <property type="entry name" value="S-adenosyl-L-methionine-dependent methyltransferases"/>
    <property type="match status" value="1"/>
</dbReference>
<accession>F8ALL7</accession>
<comment type="function">
    <text evidence="7 9">Catalyzes the methyl esterification of L-isoaspartyl residues in peptides and proteins that result from spontaneous decomposition of normal L-aspartyl and L-asparaginyl residues. It plays a role in the repair and/or degradation of damaged proteins.</text>
</comment>
<keyword evidence="6 9" id="KW-0949">S-adenosyl-L-methionine</keyword>
<dbReference type="EMBL" id="CP002792">
    <property type="protein sequence ID" value="AEH06565.1"/>
    <property type="molecule type" value="Genomic_DNA"/>
</dbReference>
<evidence type="ECO:0000256" key="3">
    <source>
        <dbReference type="ARBA" id="ARBA00022490"/>
    </source>
</evidence>
<dbReference type="GO" id="GO:0032259">
    <property type="term" value="P:methylation"/>
    <property type="evidence" value="ECO:0007669"/>
    <property type="project" value="UniProtKB-KW"/>
</dbReference>
<dbReference type="GO" id="GO:0005737">
    <property type="term" value="C:cytoplasm"/>
    <property type="evidence" value="ECO:0007669"/>
    <property type="project" value="UniProtKB-SubCell"/>
</dbReference>
<dbReference type="GO" id="GO:0004719">
    <property type="term" value="F:protein-L-isoaspartate (D-aspartate) O-methyltransferase activity"/>
    <property type="evidence" value="ECO:0007669"/>
    <property type="project" value="UniProtKB-UniRule"/>
</dbReference>
<comment type="catalytic activity">
    <reaction evidence="8 9">
        <text>[protein]-L-isoaspartate + S-adenosyl-L-methionine = [protein]-L-isoaspartate alpha-methyl ester + S-adenosyl-L-homocysteine</text>
        <dbReference type="Rhea" id="RHEA:12705"/>
        <dbReference type="Rhea" id="RHEA-COMP:12143"/>
        <dbReference type="Rhea" id="RHEA-COMP:12144"/>
        <dbReference type="ChEBI" id="CHEBI:57856"/>
        <dbReference type="ChEBI" id="CHEBI:59789"/>
        <dbReference type="ChEBI" id="CHEBI:90596"/>
        <dbReference type="ChEBI" id="CHEBI:90598"/>
        <dbReference type="EC" id="2.1.1.77"/>
    </reaction>
</comment>
<dbReference type="NCBIfam" id="NF001453">
    <property type="entry name" value="PRK00312.1"/>
    <property type="match status" value="1"/>
</dbReference>
<dbReference type="PANTHER" id="PTHR11579">
    <property type="entry name" value="PROTEIN-L-ISOASPARTATE O-METHYLTRANSFERASE"/>
    <property type="match status" value="1"/>
</dbReference>
<dbReference type="EC" id="2.1.1.77" evidence="9"/>
<dbReference type="Gene3D" id="3.40.50.150">
    <property type="entry name" value="Vaccinia Virus protein VP39"/>
    <property type="match status" value="1"/>
</dbReference>
<keyword evidence="11" id="KW-1185">Reference proteome</keyword>
<dbReference type="CDD" id="cd02440">
    <property type="entry name" value="AdoMet_MTases"/>
    <property type="match status" value="1"/>
</dbReference>
<dbReference type="STRING" id="647113.Metok_0585"/>
<gene>
    <name evidence="9" type="primary">pcm</name>
    <name evidence="10" type="ordered locus">Metok_0585</name>
</gene>
<comment type="similarity">
    <text evidence="2 9">Belongs to the methyltransferase superfamily. L-isoaspartyl/D-aspartyl protein methyltransferase family.</text>
</comment>